<evidence type="ECO:0000313" key="1">
    <source>
        <dbReference type="EMBL" id="ASM76267.1"/>
    </source>
</evidence>
<proteinExistence type="predicted"/>
<gene>
    <name evidence="1" type="ORF">VITFI_CDS0488</name>
</gene>
<evidence type="ECO:0008006" key="3">
    <source>
        <dbReference type="Google" id="ProtNLM"/>
    </source>
</evidence>
<dbReference type="OrthoDB" id="9816185at2"/>
<dbReference type="Proteomes" id="UP000199729">
    <property type="component" value="Chromosome"/>
</dbReference>
<dbReference type="KEGG" id="vff:VITFI_CDS0488"/>
<organism evidence="1 2">
    <name type="scientific">Vitreoscilla filiformis</name>
    <dbReference type="NCBI Taxonomy" id="63"/>
    <lineage>
        <taxon>Bacteria</taxon>
        <taxon>Pseudomonadati</taxon>
        <taxon>Pseudomonadota</taxon>
        <taxon>Betaproteobacteria</taxon>
        <taxon>Neisseriales</taxon>
        <taxon>Neisseriaceae</taxon>
        <taxon>Vitreoscilla</taxon>
    </lineage>
</organism>
<dbReference type="EMBL" id="CP022423">
    <property type="protein sequence ID" value="ASM76267.1"/>
    <property type="molecule type" value="Genomic_DNA"/>
</dbReference>
<dbReference type="RefSeq" id="WP_089415659.1">
    <property type="nucleotide sequence ID" value="NZ_CP022423.1"/>
</dbReference>
<dbReference type="Gene3D" id="1.10.30.50">
    <property type="match status" value="1"/>
</dbReference>
<evidence type="ECO:0000313" key="2">
    <source>
        <dbReference type="Proteomes" id="UP000199729"/>
    </source>
</evidence>
<keyword evidence="2" id="KW-1185">Reference proteome</keyword>
<sequence length="252" mass="28656">MRRIQRLPLSDTAAQYLEDRQTHANAQREQGTLDIEARWKDARQTDKISAPHHSIFSTLRQMAGPAQRCMYCSDSLGSDIEHFWPKTPYPEQAFHWPNLLLCCARCGRLKGDRFPLDANGHPLLINPSREDPWCHLDLDPEVGTLLPKAIGDGASAAALKGQETVRLFQLTAEAVQDGHRRTFRHLQRCVADFLAAPDTLDHFWQNLQDQDVRGLLPWCWGDIGRTLAPFSELHQNHPEVWAEVSNRLNSAL</sequence>
<reference evidence="1 2" key="1">
    <citation type="submission" date="2017-07" db="EMBL/GenBank/DDBJ databases">
        <title>Complete Genome Sequence of the cosmetic ferment Vitreoscilla filiformis (ATCC15551).</title>
        <authorList>
            <person name="Contreras S."/>
            <person name="Sagory-Zalkind P."/>
            <person name="Blanquart H."/>
            <person name="Iltis A."/>
            <person name="Morand S.C."/>
        </authorList>
    </citation>
    <scope>NUCLEOTIDE SEQUENCE [LARGE SCALE GENOMIC DNA]</scope>
    <source>
        <strain evidence="1 2">ATCC 15551</strain>
    </source>
</reference>
<name>A0A221KBQ9_VITFI</name>
<dbReference type="AlphaFoldDB" id="A0A221KBQ9"/>
<accession>A0A221KBQ9</accession>
<protein>
    <recommendedName>
        <fullName evidence="3">HNH nuclease domain-containing protein</fullName>
    </recommendedName>
</protein>